<dbReference type="EMBL" id="MN739088">
    <property type="protein sequence ID" value="QHS87828.1"/>
    <property type="molecule type" value="Genomic_DNA"/>
</dbReference>
<proteinExistence type="predicted"/>
<dbReference type="AlphaFoldDB" id="A0A6C0B8J4"/>
<reference evidence="1" key="1">
    <citation type="journal article" date="2020" name="Nature">
        <title>Giant virus diversity and host interactions through global metagenomics.</title>
        <authorList>
            <person name="Schulz F."/>
            <person name="Roux S."/>
            <person name="Paez-Espino D."/>
            <person name="Jungbluth S."/>
            <person name="Walsh D.A."/>
            <person name="Denef V.J."/>
            <person name="McMahon K.D."/>
            <person name="Konstantinidis K.T."/>
            <person name="Eloe-Fadrosh E.A."/>
            <person name="Kyrpides N.C."/>
            <person name="Woyke T."/>
        </authorList>
    </citation>
    <scope>NUCLEOTIDE SEQUENCE</scope>
    <source>
        <strain evidence="1">GVMAG-M-3300010158-13</strain>
    </source>
</reference>
<accession>A0A6C0B8J4</accession>
<organism evidence="1">
    <name type="scientific">viral metagenome</name>
    <dbReference type="NCBI Taxonomy" id="1070528"/>
    <lineage>
        <taxon>unclassified sequences</taxon>
        <taxon>metagenomes</taxon>
        <taxon>organismal metagenomes</taxon>
    </lineage>
</organism>
<sequence length="382" mass="45606">MKPITYTILDNLKTFPKIPNYKLSEKTTEFLNILFTRFIEGSASYHEAIINKAVHVNIKKKTDNFIPIEIRESIDTNKKTCTHYSFIINNRNISVSMYHFDKTTILLSNKYIRRIYIWLYTALHFSPVKCSQTLQINIFFTNKIKNLPSANSPVKQNHANTAFTTSCQTNTEINIFREEEWFKVLIHETFHCLGLDFSEMDKTRSNELILKLFSVKSDVRLFETYCETWAEIINVMFISFFSTRNNNIKKMLQKTEEMLYFERLFSLIQCCKVLRHFDLTYEDLHMKSKNNEKYKEETQVLSYYVLKPIYMFYNNEFIEWCLLNNGKTLNFKKTEDNIEKYVDFIKDKYRKPEILDAIKAIQKVPIKKPLLNTLRMTVFELE</sequence>
<name>A0A6C0B8J4_9ZZZZ</name>
<protein>
    <submittedName>
        <fullName evidence="1">Uncharacterized protein</fullName>
    </submittedName>
</protein>
<evidence type="ECO:0000313" key="1">
    <source>
        <dbReference type="EMBL" id="QHS87828.1"/>
    </source>
</evidence>